<dbReference type="NCBIfam" id="TIGR01935">
    <property type="entry name" value="NOT-MenG"/>
    <property type="match status" value="1"/>
</dbReference>
<comment type="cofactor">
    <cofactor evidence="9">
        <name>Mg(2+)</name>
        <dbReference type="ChEBI" id="CHEBI:18420"/>
    </cofactor>
</comment>
<evidence type="ECO:0000256" key="9">
    <source>
        <dbReference type="PIRSR" id="PIRSR605493-1"/>
    </source>
</evidence>
<dbReference type="EMBL" id="FWYF01000004">
    <property type="protein sequence ID" value="SMD38222.1"/>
    <property type="molecule type" value="Genomic_DNA"/>
</dbReference>
<keyword evidence="12" id="KW-1185">Reference proteome</keyword>
<comment type="similarity">
    <text evidence="3 10">Belongs to the class II aldolase/RraA-like family.</text>
</comment>
<name>A0A1W2GP43_REIFA</name>
<keyword evidence="9" id="KW-0460">Magnesium</keyword>
<dbReference type="RefSeq" id="WP_084374313.1">
    <property type="nucleotide sequence ID" value="NZ_FWYF01000004.1"/>
</dbReference>
<dbReference type="EC" id="4.1.3.17" evidence="10"/>
<evidence type="ECO:0000313" key="12">
    <source>
        <dbReference type="Proteomes" id="UP000192472"/>
    </source>
</evidence>
<dbReference type="OrthoDB" id="9780932at2"/>
<feature type="binding site" evidence="9">
    <location>
        <position position="99"/>
    </location>
    <ligand>
        <name>Mg(2+)</name>
        <dbReference type="ChEBI" id="CHEBI:18420"/>
    </ligand>
</feature>
<dbReference type="GO" id="GO:0008948">
    <property type="term" value="F:oxaloacetate decarboxylase activity"/>
    <property type="evidence" value="ECO:0007669"/>
    <property type="project" value="UniProtKB-EC"/>
</dbReference>
<dbReference type="GO" id="GO:0046872">
    <property type="term" value="F:metal ion binding"/>
    <property type="evidence" value="ECO:0007669"/>
    <property type="project" value="UniProtKB-KW"/>
</dbReference>
<evidence type="ECO:0000256" key="4">
    <source>
        <dbReference type="ARBA" id="ARBA00011233"/>
    </source>
</evidence>
<dbReference type="InterPro" id="IPR005493">
    <property type="entry name" value="RraA/RraA-like"/>
</dbReference>
<keyword evidence="5 9" id="KW-0479">Metal-binding</keyword>
<dbReference type="CDD" id="cd16841">
    <property type="entry name" value="RraA_family"/>
    <property type="match status" value="1"/>
</dbReference>
<evidence type="ECO:0000256" key="7">
    <source>
        <dbReference type="ARBA" id="ARBA00025046"/>
    </source>
</evidence>
<dbReference type="STRING" id="692418.SAMN04488029_3693"/>
<dbReference type="Proteomes" id="UP000192472">
    <property type="component" value="Unassembled WGS sequence"/>
</dbReference>
<dbReference type="InterPro" id="IPR010203">
    <property type="entry name" value="RraA"/>
</dbReference>
<evidence type="ECO:0000256" key="10">
    <source>
        <dbReference type="RuleBase" id="RU004338"/>
    </source>
</evidence>
<feature type="binding site" evidence="9">
    <location>
        <position position="98"/>
    </location>
    <ligand>
        <name>substrate</name>
    </ligand>
</feature>
<evidence type="ECO:0000256" key="3">
    <source>
        <dbReference type="ARBA" id="ARBA00008621"/>
    </source>
</evidence>
<evidence type="ECO:0000313" key="11">
    <source>
        <dbReference type="EMBL" id="SMD38222.1"/>
    </source>
</evidence>
<evidence type="ECO:0000256" key="1">
    <source>
        <dbReference type="ARBA" id="ARBA00001342"/>
    </source>
</evidence>
<dbReference type="GO" id="GO:0051252">
    <property type="term" value="P:regulation of RNA metabolic process"/>
    <property type="evidence" value="ECO:0007669"/>
    <property type="project" value="InterPro"/>
</dbReference>
<dbReference type="NCBIfam" id="NF006875">
    <property type="entry name" value="PRK09372.1"/>
    <property type="match status" value="1"/>
</dbReference>
<comment type="catalytic activity">
    <reaction evidence="8 10">
        <text>oxaloacetate + H(+) = pyruvate + CO2</text>
        <dbReference type="Rhea" id="RHEA:15641"/>
        <dbReference type="ChEBI" id="CHEBI:15361"/>
        <dbReference type="ChEBI" id="CHEBI:15378"/>
        <dbReference type="ChEBI" id="CHEBI:16452"/>
        <dbReference type="ChEBI" id="CHEBI:16526"/>
        <dbReference type="EC" id="4.1.1.112"/>
    </reaction>
</comment>
<accession>A0A1W2GP43</accession>
<dbReference type="AlphaFoldDB" id="A0A1W2GP43"/>
<evidence type="ECO:0000256" key="6">
    <source>
        <dbReference type="ARBA" id="ARBA00023239"/>
    </source>
</evidence>
<protein>
    <recommendedName>
        <fullName evidence="10">4-hydroxy-4-methyl-2-oxoglutarate aldolase</fullName>
        <shortName evidence="10">HMG aldolase</shortName>
        <ecNumber evidence="10">4.1.1.112</ecNumber>
        <ecNumber evidence="10">4.1.3.17</ecNumber>
    </recommendedName>
    <alternativeName>
        <fullName evidence="10">Oxaloacetate decarboxylase</fullName>
    </alternativeName>
</protein>
<dbReference type="PANTHER" id="PTHR33254:SF4">
    <property type="entry name" value="4-HYDROXY-4-METHYL-2-OXOGLUTARATE ALDOLASE 3-RELATED"/>
    <property type="match status" value="1"/>
</dbReference>
<organism evidence="11 12">
    <name type="scientific">Reichenbachiella faecimaris</name>
    <dbReference type="NCBI Taxonomy" id="692418"/>
    <lineage>
        <taxon>Bacteria</taxon>
        <taxon>Pseudomonadati</taxon>
        <taxon>Bacteroidota</taxon>
        <taxon>Cytophagia</taxon>
        <taxon>Cytophagales</taxon>
        <taxon>Reichenbachiellaceae</taxon>
        <taxon>Reichenbachiella</taxon>
    </lineage>
</organism>
<dbReference type="GO" id="GO:0008428">
    <property type="term" value="F:ribonuclease inhibitor activity"/>
    <property type="evidence" value="ECO:0007669"/>
    <property type="project" value="InterPro"/>
</dbReference>
<evidence type="ECO:0000256" key="2">
    <source>
        <dbReference type="ARBA" id="ARBA00001968"/>
    </source>
</evidence>
<dbReference type="SUPFAM" id="SSF89562">
    <property type="entry name" value="RraA-like"/>
    <property type="match status" value="1"/>
</dbReference>
<reference evidence="11 12" key="1">
    <citation type="submission" date="2017-04" db="EMBL/GenBank/DDBJ databases">
        <authorList>
            <person name="Afonso C.L."/>
            <person name="Miller P.J."/>
            <person name="Scott M.A."/>
            <person name="Spackman E."/>
            <person name="Goraichik I."/>
            <person name="Dimitrov K.M."/>
            <person name="Suarez D.L."/>
            <person name="Swayne D.E."/>
        </authorList>
    </citation>
    <scope>NUCLEOTIDE SEQUENCE [LARGE SCALE GENOMIC DNA]</scope>
    <source>
        <strain evidence="11 12">DSM 26133</strain>
    </source>
</reference>
<evidence type="ECO:0000256" key="5">
    <source>
        <dbReference type="ARBA" id="ARBA00022723"/>
    </source>
</evidence>
<comment type="function">
    <text evidence="7 10">Catalyzes the aldol cleavage of 4-hydroxy-4-methyl-2-oxoglutarate (HMG) into 2 molecules of pyruvate. Also contains a secondary oxaloacetate (OAA) decarboxylase activity due to the common pyruvate enolate transition state formed following C-C bond cleavage in the retro-aldol and decarboxylation reactions.</text>
</comment>
<gene>
    <name evidence="11" type="ORF">SAMN04488029_3693</name>
</gene>
<dbReference type="EC" id="4.1.1.112" evidence="10"/>
<comment type="catalytic activity">
    <reaction evidence="1 10">
        <text>4-hydroxy-4-methyl-2-oxoglutarate = 2 pyruvate</text>
        <dbReference type="Rhea" id="RHEA:22748"/>
        <dbReference type="ChEBI" id="CHEBI:15361"/>
        <dbReference type="ChEBI" id="CHEBI:58276"/>
        <dbReference type="EC" id="4.1.3.17"/>
    </reaction>
</comment>
<dbReference type="PANTHER" id="PTHR33254">
    <property type="entry name" value="4-HYDROXY-4-METHYL-2-OXOGLUTARATE ALDOLASE 3-RELATED"/>
    <property type="match status" value="1"/>
</dbReference>
<dbReference type="InterPro" id="IPR036704">
    <property type="entry name" value="RraA/RraA-like_sf"/>
</dbReference>
<dbReference type="Pfam" id="PF03737">
    <property type="entry name" value="RraA-like"/>
    <property type="match status" value="1"/>
</dbReference>
<evidence type="ECO:0000256" key="8">
    <source>
        <dbReference type="ARBA" id="ARBA00047973"/>
    </source>
</evidence>
<dbReference type="Gene3D" id="3.50.30.40">
    <property type="entry name" value="Ribonuclease E inhibitor RraA/RraA-like"/>
    <property type="match status" value="1"/>
</dbReference>
<feature type="binding site" evidence="9">
    <location>
        <begin position="76"/>
        <end position="79"/>
    </location>
    <ligand>
        <name>substrate</name>
    </ligand>
</feature>
<proteinExistence type="inferred from homology"/>
<comment type="subunit">
    <text evidence="4 10">Homotrimer.</text>
</comment>
<sequence>MLKVATADLWDQHGADMHCVDPIFRSYGAKTSFQGEITTLKLYEDNSLVRKQLATPGKGKVLIVDGGGSFRCALVGDQLAELAIQNEWEGLIIYGCIRDSAVINTLPIGIKALNTSPVKSIKKDQGEIDISVKFGSTLFVPGYYVYADEDGVLVSPHSY</sequence>
<keyword evidence="6 10" id="KW-0456">Lyase</keyword>
<dbReference type="GO" id="GO:0047443">
    <property type="term" value="F:4-hydroxy-4-methyl-2-oxoglutarate aldolase activity"/>
    <property type="evidence" value="ECO:0007669"/>
    <property type="project" value="UniProtKB-EC"/>
</dbReference>
<comment type="cofactor">
    <cofactor evidence="2 10">
        <name>a divalent metal cation</name>
        <dbReference type="ChEBI" id="CHEBI:60240"/>
    </cofactor>
</comment>